<evidence type="ECO:0000313" key="2">
    <source>
        <dbReference type="Proteomes" id="UP000218934"/>
    </source>
</evidence>
<comment type="caution">
    <text evidence="1">The sequence shown here is derived from an EMBL/GenBank/DDBJ whole genome shotgun (WGS) entry which is preliminary data.</text>
</comment>
<dbReference type="RefSeq" id="WP_066969162.1">
    <property type="nucleotide sequence ID" value="NZ_CP023449.1"/>
</dbReference>
<accession>A0A2A4FSM3</accession>
<evidence type="ECO:0000313" key="1">
    <source>
        <dbReference type="EMBL" id="PCE41187.1"/>
    </source>
</evidence>
<dbReference type="OrthoDB" id="7063501at2"/>
<dbReference type="Proteomes" id="UP000218934">
    <property type="component" value="Unassembled WGS sequence"/>
</dbReference>
<name>A0A2A4FSM3_9SPHN</name>
<gene>
    <name evidence="1" type="ORF">COO09_16040</name>
</gene>
<reference evidence="1 2" key="1">
    <citation type="submission" date="2017-09" db="EMBL/GenBank/DDBJ databases">
        <title>The Catabolism of 3,6-Dichlorosalicylic acid is Initiated by the Cytochrome P450 Monooxygenase DsmABC in Rhizorhabdus dicambivorans Ndbn-20.</title>
        <authorList>
            <person name="Na L."/>
        </authorList>
    </citation>
    <scope>NUCLEOTIDE SEQUENCE [LARGE SCALE GENOMIC DNA]</scope>
    <source>
        <strain evidence="1 2">Ndbn-20m</strain>
    </source>
</reference>
<protein>
    <submittedName>
        <fullName evidence="1">Uncharacterized protein</fullName>
    </submittedName>
</protein>
<dbReference type="EMBL" id="NWUF01000017">
    <property type="protein sequence ID" value="PCE41187.1"/>
    <property type="molecule type" value="Genomic_DNA"/>
</dbReference>
<keyword evidence="2" id="KW-1185">Reference proteome</keyword>
<dbReference type="KEGG" id="rdi:CMV14_08665"/>
<sequence length="265" mass="29424">MRQSRSVVYFAFLGDEDADPAAMPARLGFMGEQLRWIAELIRPSAEPIEVVVAYVAPRAWDAEVHHAIASHGFSIDPASIESDRRNRFEYPGFRAMKAVAERSSPDHLIYYCHSKGISQLSPGKMGLFRLHTEVGLTADLALLTGNPAITRAGLFPSRRGWCWHNFFWIKAGYMARLPVEESDDRYHFEALIGDHGDRQGYEGVLPLIDRLPFADTGIAAQPWYRPEETTSATLVETCYRYAGLQSPVTRPSGPAHGGSTGSASR</sequence>
<dbReference type="AlphaFoldDB" id="A0A2A4FSM3"/>
<organism evidence="1 2">
    <name type="scientific">Rhizorhabdus dicambivorans</name>
    <dbReference type="NCBI Taxonomy" id="1850238"/>
    <lineage>
        <taxon>Bacteria</taxon>
        <taxon>Pseudomonadati</taxon>
        <taxon>Pseudomonadota</taxon>
        <taxon>Alphaproteobacteria</taxon>
        <taxon>Sphingomonadales</taxon>
        <taxon>Sphingomonadaceae</taxon>
        <taxon>Rhizorhabdus</taxon>
    </lineage>
</organism>
<proteinExistence type="predicted"/>